<dbReference type="EMBL" id="AP023367">
    <property type="protein sequence ID" value="BCJ95943.1"/>
    <property type="molecule type" value="Genomic_DNA"/>
</dbReference>
<dbReference type="Proteomes" id="UP000515561">
    <property type="component" value="Chromosome"/>
</dbReference>
<dbReference type="RefSeq" id="WP_184092336.1">
    <property type="nucleotide sequence ID" value="NZ_AP023367.1"/>
</dbReference>
<gene>
    <name evidence="1" type="ORF">acsn021_35120</name>
</gene>
<reference evidence="1 2" key="1">
    <citation type="journal article" date="2016" name="Int. J. Syst. Evol. Microbiol.">
        <title>Descriptions of Anaerotaenia torta gen. nov., sp. nov. and Anaerocolumna cellulosilytica gen. nov., sp. nov. isolated from a methanogenic reactor of cattle waste.</title>
        <authorList>
            <person name="Uek A."/>
            <person name="Ohtaki Y."/>
            <person name="Kaku N."/>
            <person name="Ueki K."/>
        </authorList>
    </citation>
    <scope>NUCLEOTIDE SEQUENCE [LARGE SCALE GENOMIC DNA]</scope>
    <source>
        <strain evidence="1 2">SN021</strain>
    </source>
</reference>
<dbReference type="AlphaFoldDB" id="A0A6S6QXL1"/>
<proteinExistence type="predicted"/>
<sequence>MNENNDSTIDSRASVERKHAVAKIHARNHATEFTKDMMVKLNQEKLGYLKGSKVEVEMKANKYIDEITSGDSDIRLRGNSYVNMVKFLSNQDPSLKISCNYHPDDKKNEYTITITLEKAENIHTKGNMPLKININYAYATWSKYGAWYRENDIFGDTSVETLGQLTNFEKAPVLEIDSVKEYTTNLDLIVKPDQLYNVKSHAGNVNSKYLNNPDFSLLGEQKATIHVWDEYGEKTPSDIEHYKTFDVRLKLIDITTFKSNSLNKWEYFENPSIEIKFIQGSNNSLTDNISLFSPSLISLIKFYKFIKGAKYKFTVFIKPENENEVGIIRINLDSKFNQRVLLEESTNHLPPVQNQYKGFKEVSTVFTVMDNEVNSELIFSYISHTGIYIDSLRIEQV</sequence>
<name>A0A6S6QXL1_9FIRM</name>
<organism evidence="1 2">
    <name type="scientific">Anaerocolumna cellulosilytica</name>
    <dbReference type="NCBI Taxonomy" id="433286"/>
    <lineage>
        <taxon>Bacteria</taxon>
        <taxon>Bacillati</taxon>
        <taxon>Bacillota</taxon>
        <taxon>Clostridia</taxon>
        <taxon>Lachnospirales</taxon>
        <taxon>Lachnospiraceae</taxon>
        <taxon>Anaerocolumna</taxon>
    </lineage>
</organism>
<accession>A0A6S6QXL1</accession>
<evidence type="ECO:0000313" key="1">
    <source>
        <dbReference type="EMBL" id="BCJ95943.1"/>
    </source>
</evidence>
<dbReference type="KEGG" id="acel:acsn021_35120"/>
<keyword evidence="2" id="KW-1185">Reference proteome</keyword>
<protein>
    <submittedName>
        <fullName evidence="1">Uncharacterized protein</fullName>
    </submittedName>
</protein>
<evidence type="ECO:0000313" key="2">
    <source>
        <dbReference type="Proteomes" id="UP000515561"/>
    </source>
</evidence>